<dbReference type="EMBL" id="JAAGMK010000599">
    <property type="protein sequence ID" value="NEB86601.1"/>
    <property type="molecule type" value="Genomic_DNA"/>
</dbReference>
<evidence type="ECO:0000313" key="1">
    <source>
        <dbReference type="EMBL" id="NEB86601.1"/>
    </source>
</evidence>
<comment type="caution">
    <text evidence="1">The sequence shown here is derived from an EMBL/GenBank/DDBJ whole genome shotgun (WGS) entry which is preliminary data.</text>
</comment>
<dbReference type="NCBIfam" id="NF041709">
    <property type="entry name" value="RiPP_phane_YxD"/>
    <property type="match status" value="1"/>
</dbReference>
<accession>A0A6G3SUJ7</accession>
<name>A0A6G3SUJ7_STRAQ</name>
<proteinExistence type="predicted"/>
<gene>
    <name evidence="1" type="ORF">G3I43_20830</name>
</gene>
<reference evidence="1" key="1">
    <citation type="submission" date="2020-01" db="EMBL/GenBank/DDBJ databases">
        <title>Insect and environment-associated Actinomycetes.</title>
        <authorList>
            <person name="Currrie C."/>
            <person name="Chevrette M."/>
            <person name="Carlson C."/>
            <person name="Stubbendieck R."/>
            <person name="Wendt-Pienkowski E."/>
        </authorList>
    </citation>
    <scope>NUCLEOTIDE SEQUENCE</scope>
    <source>
        <strain evidence="1">SID505</strain>
    </source>
</reference>
<protein>
    <submittedName>
        <fullName evidence="1">Uncharacterized protein</fullName>
    </submittedName>
</protein>
<sequence>MTTAYEDSSSPLPSFSRLAALAEEGGTTGHPILDAVLAGLRNRSADAGAPVAYYEDAP</sequence>
<dbReference type="AlphaFoldDB" id="A0A6G3SUJ7"/>
<organism evidence="1">
    <name type="scientific">Streptomyces anulatus</name>
    <name type="common">Streptomyces chrysomallus</name>
    <dbReference type="NCBI Taxonomy" id="1892"/>
    <lineage>
        <taxon>Bacteria</taxon>
        <taxon>Bacillati</taxon>
        <taxon>Actinomycetota</taxon>
        <taxon>Actinomycetes</taxon>
        <taxon>Kitasatosporales</taxon>
        <taxon>Streptomycetaceae</taxon>
        <taxon>Streptomyces</taxon>
    </lineage>
</organism>
<dbReference type="RefSeq" id="WP_164258299.1">
    <property type="nucleotide sequence ID" value="NZ_JAAGLK010000126.1"/>
</dbReference>